<keyword evidence="2" id="KW-0326">Glycosidase</keyword>
<reference evidence="2 3" key="1">
    <citation type="journal article" date="2019" name="Appl. Environ. Microbiol.">
        <title>Clostridium scindens ATCC 35704: integration of nutritional requirements, the complete genome sequence, and global transcriptional responses to bile acids.</title>
        <authorList>
            <person name="Devendran S."/>
            <person name="Shrestha R."/>
            <person name="Alves J.M.P."/>
            <person name="Wolf P.G."/>
            <person name="Ly L."/>
            <person name="Hernandez A.G."/>
            <person name="Mendez-Garcia C."/>
            <person name="Inboden A."/>
            <person name="Wiley J."/>
            <person name="Paul O."/>
            <person name="Allen A."/>
            <person name="Springer E."/>
            <person name="Wright C.L."/>
            <person name="Fields C.J."/>
            <person name="Daniel S.L."/>
            <person name="Ridlon J.M."/>
        </authorList>
    </citation>
    <scope>NUCLEOTIDE SEQUENCE [LARGE SCALE GENOMIC DNA]</scope>
    <source>
        <strain evidence="2 3">ATCC 35704</strain>
    </source>
</reference>
<dbReference type="EC" id="3.2.-.-" evidence="2"/>
<protein>
    <submittedName>
        <fullName evidence="2">Cysteine protease YraA</fullName>
        <ecNumber evidence="2">3.2.-.-</ecNumber>
    </submittedName>
</protein>
<dbReference type="GO" id="GO:0008233">
    <property type="term" value="F:peptidase activity"/>
    <property type="evidence" value="ECO:0007669"/>
    <property type="project" value="UniProtKB-KW"/>
</dbReference>
<dbReference type="InterPro" id="IPR006287">
    <property type="entry name" value="DJ-1"/>
</dbReference>
<evidence type="ECO:0000313" key="3">
    <source>
        <dbReference type="Proteomes" id="UP000289664"/>
    </source>
</evidence>
<keyword evidence="2" id="KW-0645">Protease</keyword>
<keyword evidence="2" id="KW-0378">Hydrolase</keyword>
<gene>
    <name evidence="2" type="primary">yraA_2</name>
    <name evidence="2" type="ORF">HDCHBGLK_03724</name>
</gene>
<dbReference type="InterPro" id="IPR029062">
    <property type="entry name" value="Class_I_gatase-like"/>
</dbReference>
<dbReference type="PANTHER" id="PTHR48094:SF12">
    <property type="entry name" value="PARKINSON DISEASE PROTEIN 7 HOMOLOG"/>
    <property type="match status" value="1"/>
</dbReference>
<dbReference type="Pfam" id="PF01965">
    <property type="entry name" value="DJ-1_PfpI"/>
    <property type="match status" value="1"/>
</dbReference>
<dbReference type="InterPro" id="IPR050325">
    <property type="entry name" value="Prot/Nucl_acid_deglycase"/>
</dbReference>
<dbReference type="CDD" id="cd03135">
    <property type="entry name" value="GATase1_DJ-1"/>
    <property type="match status" value="1"/>
</dbReference>
<evidence type="ECO:0000313" key="2">
    <source>
        <dbReference type="EMBL" id="QBF76307.1"/>
    </source>
</evidence>
<dbReference type="SUPFAM" id="SSF52317">
    <property type="entry name" value="Class I glutamine amidotransferase-like"/>
    <property type="match status" value="1"/>
</dbReference>
<dbReference type="RefSeq" id="WP_130574634.1">
    <property type="nucleotide sequence ID" value="NZ_CP036170.1"/>
</dbReference>
<dbReference type="KEGG" id="csci:HDCHBGLK_03724"/>
<accession>A0A494WRL0</accession>
<dbReference type="InterPro" id="IPR002818">
    <property type="entry name" value="DJ-1/PfpI"/>
</dbReference>
<dbReference type="NCBIfam" id="TIGR01383">
    <property type="entry name" value="not_thiJ"/>
    <property type="match status" value="1"/>
</dbReference>
<name>A0A494WRL0_CLOS5</name>
<dbReference type="EMBL" id="CP036170">
    <property type="protein sequence ID" value="QBF76307.1"/>
    <property type="molecule type" value="Genomic_DNA"/>
</dbReference>
<dbReference type="Gene3D" id="3.40.50.880">
    <property type="match status" value="1"/>
</dbReference>
<dbReference type="OrthoDB" id="9800516at2"/>
<organism evidence="2 3">
    <name type="scientific">Clostridium scindens (strain ATCC 35704 / DSM 5676 / VPI 13733 / 19)</name>
    <dbReference type="NCBI Taxonomy" id="411468"/>
    <lineage>
        <taxon>Bacteria</taxon>
        <taxon>Bacillati</taxon>
        <taxon>Bacillota</taxon>
        <taxon>Clostridia</taxon>
        <taxon>Lachnospirales</taxon>
        <taxon>Lachnospiraceae</taxon>
    </lineage>
</organism>
<dbReference type="PANTHER" id="PTHR48094">
    <property type="entry name" value="PROTEIN/NUCLEIC ACID DEGLYCASE DJ-1-RELATED"/>
    <property type="match status" value="1"/>
</dbReference>
<dbReference type="AlphaFoldDB" id="A0A494WRL0"/>
<feature type="domain" description="DJ-1/PfpI" evidence="1">
    <location>
        <begin position="2"/>
        <end position="164"/>
    </location>
</feature>
<dbReference type="GO" id="GO:0005737">
    <property type="term" value="C:cytoplasm"/>
    <property type="evidence" value="ECO:0007669"/>
    <property type="project" value="TreeGrafter"/>
</dbReference>
<evidence type="ECO:0000259" key="1">
    <source>
        <dbReference type="Pfam" id="PF01965"/>
    </source>
</evidence>
<dbReference type="GO" id="GO:0016798">
    <property type="term" value="F:hydrolase activity, acting on glycosyl bonds"/>
    <property type="evidence" value="ECO:0007669"/>
    <property type="project" value="UniProtKB-KW"/>
</dbReference>
<dbReference type="GeneID" id="62697891"/>
<dbReference type="Proteomes" id="UP000289664">
    <property type="component" value="Chromosome"/>
</dbReference>
<sequence>MKKVSVILADGFEEIEALTAVDLLRRAQIYVDTVSITEEYTVHGAHGINVQTEDLFEEVNFVESDMIVLPGGMPGTLNLDAHSGVRRVVKDFFEEGKYIGAICAGPTVLANLGLLKGKRITCHPTVEQDIQGAVITKVPVTVDNNVITGRGAGAAVDFALKLIEVLAGSDKAKRDWRDDCV</sequence>
<proteinExistence type="predicted"/>
<dbReference type="GO" id="GO:0006508">
    <property type="term" value="P:proteolysis"/>
    <property type="evidence" value="ECO:0007669"/>
    <property type="project" value="UniProtKB-KW"/>
</dbReference>
<keyword evidence="3" id="KW-1185">Reference proteome</keyword>